<evidence type="ECO:0000256" key="5">
    <source>
        <dbReference type="ARBA" id="ARBA00022989"/>
    </source>
</evidence>
<dbReference type="AlphaFoldDB" id="X1LZQ1"/>
<gene>
    <name evidence="11" type="ORF">S06H3_24499</name>
</gene>
<evidence type="ECO:0000313" key="11">
    <source>
        <dbReference type="EMBL" id="GAI24857.1"/>
    </source>
</evidence>
<evidence type="ECO:0000256" key="8">
    <source>
        <dbReference type="ARBA" id="ARBA00023209"/>
    </source>
</evidence>
<comment type="caution">
    <text evidence="11">The sequence shown here is derived from an EMBL/GenBank/DDBJ whole genome shotgun (WGS) entry which is preliminary data.</text>
</comment>
<dbReference type="Pfam" id="PF02660">
    <property type="entry name" value="G3P_acyltransf"/>
    <property type="match status" value="1"/>
</dbReference>
<keyword evidence="8" id="KW-0594">Phospholipid biosynthesis</keyword>
<evidence type="ECO:0000256" key="1">
    <source>
        <dbReference type="ARBA" id="ARBA00022475"/>
    </source>
</evidence>
<keyword evidence="2" id="KW-0444">Lipid biosynthesis</keyword>
<keyword evidence="4 10" id="KW-0812">Transmembrane</keyword>
<keyword evidence="6" id="KW-0443">Lipid metabolism</keyword>
<evidence type="ECO:0000256" key="4">
    <source>
        <dbReference type="ARBA" id="ARBA00022692"/>
    </source>
</evidence>
<dbReference type="SMART" id="SM01207">
    <property type="entry name" value="G3P_acyltransf"/>
    <property type="match status" value="1"/>
</dbReference>
<evidence type="ECO:0000256" key="9">
    <source>
        <dbReference type="ARBA" id="ARBA00023264"/>
    </source>
</evidence>
<dbReference type="GO" id="GO:0005886">
    <property type="term" value="C:plasma membrane"/>
    <property type="evidence" value="ECO:0007669"/>
    <property type="project" value="InterPro"/>
</dbReference>
<evidence type="ECO:0000256" key="6">
    <source>
        <dbReference type="ARBA" id="ARBA00023098"/>
    </source>
</evidence>
<dbReference type="PANTHER" id="PTHR30309:SF0">
    <property type="entry name" value="GLYCEROL-3-PHOSPHATE ACYLTRANSFERASE-RELATED"/>
    <property type="match status" value="1"/>
</dbReference>
<dbReference type="GO" id="GO:0008654">
    <property type="term" value="P:phospholipid biosynthetic process"/>
    <property type="evidence" value="ECO:0007669"/>
    <property type="project" value="UniProtKB-KW"/>
</dbReference>
<dbReference type="InterPro" id="IPR003811">
    <property type="entry name" value="G3P_acylTferase_PlsY"/>
</dbReference>
<dbReference type="EMBL" id="BARV01013653">
    <property type="protein sequence ID" value="GAI24857.1"/>
    <property type="molecule type" value="Genomic_DNA"/>
</dbReference>
<keyword evidence="5 10" id="KW-1133">Transmembrane helix</keyword>
<reference evidence="11" key="1">
    <citation type="journal article" date="2014" name="Front. Microbiol.">
        <title>High frequency of phylogenetically diverse reductive dehalogenase-homologous genes in deep subseafloor sedimentary metagenomes.</title>
        <authorList>
            <person name="Kawai M."/>
            <person name="Futagami T."/>
            <person name="Toyoda A."/>
            <person name="Takaki Y."/>
            <person name="Nishi S."/>
            <person name="Hori S."/>
            <person name="Arai W."/>
            <person name="Tsubouchi T."/>
            <person name="Morono Y."/>
            <person name="Uchiyama I."/>
            <person name="Ito T."/>
            <person name="Fujiyama A."/>
            <person name="Inagaki F."/>
            <person name="Takami H."/>
        </authorList>
    </citation>
    <scope>NUCLEOTIDE SEQUENCE</scope>
    <source>
        <strain evidence="11">Expedition CK06-06</strain>
    </source>
</reference>
<sequence length="106" mass="10904">MIINEIIAIVIGYLLGSIPSAYVAARLVKGKDIRQMGGGNVGVLNTFKEVGRGAGIAVILADMAKGAAAVVIAQWLLDVPQLFVLAAGLAAVAGHNWSIFLKFTGG</sequence>
<keyword evidence="3" id="KW-0808">Transferase</keyword>
<feature type="transmembrane region" description="Helical" evidence="10">
    <location>
        <begin position="54"/>
        <end position="76"/>
    </location>
</feature>
<protein>
    <recommendedName>
        <fullName evidence="12">Glycerol-3-phosphate acyltransferase</fullName>
    </recommendedName>
</protein>
<evidence type="ECO:0008006" key="12">
    <source>
        <dbReference type="Google" id="ProtNLM"/>
    </source>
</evidence>
<organism evidence="11">
    <name type="scientific">marine sediment metagenome</name>
    <dbReference type="NCBI Taxonomy" id="412755"/>
    <lineage>
        <taxon>unclassified sequences</taxon>
        <taxon>metagenomes</taxon>
        <taxon>ecological metagenomes</taxon>
    </lineage>
</organism>
<feature type="transmembrane region" description="Helical" evidence="10">
    <location>
        <begin position="82"/>
        <end position="101"/>
    </location>
</feature>
<keyword evidence="9" id="KW-1208">Phospholipid metabolism</keyword>
<proteinExistence type="predicted"/>
<evidence type="ECO:0000256" key="2">
    <source>
        <dbReference type="ARBA" id="ARBA00022516"/>
    </source>
</evidence>
<feature type="non-terminal residue" evidence="11">
    <location>
        <position position="106"/>
    </location>
</feature>
<evidence type="ECO:0000256" key="3">
    <source>
        <dbReference type="ARBA" id="ARBA00022679"/>
    </source>
</evidence>
<dbReference type="PANTHER" id="PTHR30309">
    <property type="entry name" value="INNER MEMBRANE PROTEIN YGIH"/>
    <property type="match status" value="1"/>
</dbReference>
<keyword evidence="7 10" id="KW-0472">Membrane</keyword>
<evidence type="ECO:0000256" key="7">
    <source>
        <dbReference type="ARBA" id="ARBA00023136"/>
    </source>
</evidence>
<accession>X1LZQ1</accession>
<name>X1LZQ1_9ZZZZ</name>
<keyword evidence="1" id="KW-1003">Cell membrane</keyword>
<evidence type="ECO:0000256" key="10">
    <source>
        <dbReference type="SAM" id="Phobius"/>
    </source>
</evidence>
<dbReference type="GO" id="GO:0043772">
    <property type="term" value="F:acyl-phosphate glycerol-3-phosphate acyltransferase activity"/>
    <property type="evidence" value="ECO:0007669"/>
    <property type="project" value="InterPro"/>
</dbReference>
<feature type="transmembrane region" description="Helical" evidence="10">
    <location>
        <begin position="6"/>
        <end position="25"/>
    </location>
</feature>